<dbReference type="PANTHER" id="PTHR21499:SF59">
    <property type="entry name" value="ASPARTOKINASE"/>
    <property type="match status" value="1"/>
</dbReference>
<dbReference type="InterPro" id="IPR045865">
    <property type="entry name" value="ACT-like_dom_sf"/>
</dbReference>
<dbReference type="GO" id="GO:0004072">
    <property type="term" value="F:aspartate kinase activity"/>
    <property type="evidence" value="ECO:0007669"/>
    <property type="project" value="TreeGrafter"/>
</dbReference>
<name>A0A7S1CUQ5_9STRA</name>
<dbReference type="Gene3D" id="3.30.70.260">
    <property type="match status" value="1"/>
</dbReference>
<protein>
    <submittedName>
        <fullName evidence="2">Uncharacterized protein</fullName>
    </submittedName>
</protein>
<dbReference type="AlphaFoldDB" id="A0A7S1CUQ5"/>
<sequence>MQPALHANIPVRVKNSYNPSAPGSLIDNVGNPSRMVTAITCKRNITLMDITSLQMLGAYGFLGAVFADFEKNKVSVDVLASSEVSISVTLTRSKRRMTLKNCVTI</sequence>
<evidence type="ECO:0000313" key="2">
    <source>
        <dbReference type="EMBL" id="CAD8927098.1"/>
    </source>
</evidence>
<dbReference type="SUPFAM" id="SSF55021">
    <property type="entry name" value="ACT-like"/>
    <property type="match status" value="1"/>
</dbReference>
<accession>A0A7S1CUQ5</accession>
<proteinExistence type="inferred from homology"/>
<organism evidence="2">
    <name type="scientific">Skeletonema marinoi</name>
    <dbReference type="NCBI Taxonomy" id="267567"/>
    <lineage>
        <taxon>Eukaryota</taxon>
        <taxon>Sar</taxon>
        <taxon>Stramenopiles</taxon>
        <taxon>Ochrophyta</taxon>
        <taxon>Bacillariophyta</taxon>
        <taxon>Coscinodiscophyceae</taxon>
        <taxon>Thalassiosirophycidae</taxon>
        <taxon>Thalassiosirales</taxon>
        <taxon>Skeletonemataceae</taxon>
        <taxon>Skeletonema</taxon>
        <taxon>Skeletonema marinoi-dohrnii complex</taxon>
    </lineage>
</organism>
<reference evidence="2" key="1">
    <citation type="submission" date="2021-01" db="EMBL/GenBank/DDBJ databases">
        <authorList>
            <person name="Corre E."/>
            <person name="Pelletier E."/>
            <person name="Niang G."/>
            <person name="Scheremetjew M."/>
            <person name="Finn R."/>
            <person name="Kale V."/>
            <person name="Holt S."/>
            <person name="Cochrane G."/>
            <person name="Meng A."/>
            <person name="Brown T."/>
            <person name="Cohen L."/>
        </authorList>
    </citation>
    <scope>NUCLEOTIDE SEQUENCE</scope>
    <source>
        <strain evidence="2">FE60</strain>
    </source>
</reference>
<dbReference type="GO" id="GO:0005829">
    <property type="term" value="C:cytosol"/>
    <property type="evidence" value="ECO:0007669"/>
    <property type="project" value="TreeGrafter"/>
</dbReference>
<dbReference type="GO" id="GO:0009089">
    <property type="term" value="P:lysine biosynthetic process via diaminopimelate"/>
    <property type="evidence" value="ECO:0007669"/>
    <property type="project" value="TreeGrafter"/>
</dbReference>
<evidence type="ECO:0000256" key="1">
    <source>
        <dbReference type="ARBA" id="ARBA00010122"/>
    </source>
</evidence>
<comment type="similarity">
    <text evidence="1">Belongs to the aspartokinase family.</text>
</comment>
<dbReference type="EMBL" id="HBFU01001560">
    <property type="protein sequence ID" value="CAD8927098.1"/>
    <property type="molecule type" value="Transcribed_RNA"/>
</dbReference>
<dbReference type="GO" id="GO:0009090">
    <property type="term" value="P:homoserine biosynthetic process"/>
    <property type="evidence" value="ECO:0007669"/>
    <property type="project" value="TreeGrafter"/>
</dbReference>
<gene>
    <name evidence="2" type="ORF">SMAR1040_LOCUS1045</name>
</gene>
<dbReference type="PANTHER" id="PTHR21499">
    <property type="entry name" value="ASPARTATE KINASE"/>
    <property type="match status" value="1"/>
</dbReference>